<evidence type="ECO:0000313" key="4">
    <source>
        <dbReference type="Proteomes" id="UP000092213"/>
    </source>
</evidence>
<name>A0A193FUS4_9BORD</name>
<dbReference type="KEGG" id="bbro:BAU06_08425"/>
<dbReference type="AlphaFoldDB" id="A0A193FUS4"/>
<accession>A0A193FUS4</accession>
<organism evidence="2 4">
    <name type="scientific">Bordetella bronchialis</name>
    <dbReference type="NCBI Taxonomy" id="463025"/>
    <lineage>
        <taxon>Bacteria</taxon>
        <taxon>Pseudomonadati</taxon>
        <taxon>Pseudomonadota</taxon>
        <taxon>Betaproteobacteria</taxon>
        <taxon>Burkholderiales</taxon>
        <taxon>Alcaligenaceae</taxon>
        <taxon>Bordetella</taxon>
    </lineage>
</organism>
<dbReference type="EMBL" id="CP016170">
    <property type="protein sequence ID" value="ANN66310.1"/>
    <property type="molecule type" value="Genomic_DNA"/>
</dbReference>
<evidence type="ECO:0000313" key="2">
    <source>
        <dbReference type="EMBL" id="ANN71390.1"/>
    </source>
</evidence>
<dbReference type="EMBL" id="CP016171">
    <property type="protein sequence ID" value="ANN71390.1"/>
    <property type="molecule type" value="Genomic_DNA"/>
</dbReference>
<sequence length="139" mass="14266">MTIGSLPPTVASPDCLLPLACKGRQDAIVHARAGRDTAERAAQAFADYAAPSDVITHDLVQPEAASAAACTALGKAARIAATAVREIAFTPPAAYAVKTVVEAGNFTARDFARLAMSPLTYVGMKAGDRIADAILKAKG</sequence>
<dbReference type="Proteomes" id="UP000092213">
    <property type="component" value="Chromosome"/>
</dbReference>
<protein>
    <submittedName>
        <fullName evidence="2">Uncharacterized protein</fullName>
    </submittedName>
</protein>
<evidence type="ECO:0000313" key="1">
    <source>
        <dbReference type="EMBL" id="ANN66310.1"/>
    </source>
</evidence>
<proteinExistence type="predicted"/>
<dbReference type="Proteomes" id="UP000091897">
    <property type="component" value="Chromosome"/>
</dbReference>
<dbReference type="RefSeq" id="WP_066346973.1">
    <property type="nucleotide sequence ID" value="NZ_CBCSFJ010000005.1"/>
</dbReference>
<evidence type="ECO:0000313" key="3">
    <source>
        <dbReference type="Proteomes" id="UP000091897"/>
    </source>
</evidence>
<reference evidence="3 4" key="1">
    <citation type="submission" date="2016-06" db="EMBL/GenBank/DDBJ databases">
        <title>Complete genome sequences of Bordetella bronchialis and Bordetella flabilis.</title>
        <authorList>
            <person name="LiPuma J.J."/>
            <person name="Spilker T."/>
        </authorList>
    </citation>
    <scope>NUCLEOTIDE SEQUENCE [LARGE SCALE GENOMIC DNA]</scope>
    <source>
        <strain evidence="2 4">AU17976</strain>
        <strain evidence="1 3">AU3182</strain>
    </source>
</reference>
<keyword evidence="3" id="KW-1185">Reference proteome</keyword>
<gene>
    <name evidence="1" type="ORF">BAU06_08425</name>
    <name evidence="2" type="ORF">BAU08_08650</name>
</gene>